<evidence type="ECO:0000313" key="2">
    <source>
        <dbReference type="EMBL" id="BAN09957.1"/>
    </source>
</evidence>
<accession>M5ANE8</accession>
<dbReference type="PANTHER" id="PTHR32248">
    <property type="entry name" value="RNA POLYMERASE SIGMA-54 FACTOR"/>
    <property type="match status" value="1"/>
</dbReference>
<proteinExistence type="predicted"/>
<reference evidence="2" key="1">
    <citation type="submission" date="2012-10" db="EMBL/GenBank/DDBJ databases">
        <authorList>
            <person name="Maita H."/>
            <person name="Sato S."/>
        </authorList>
    </citation>
    <scope>NUCLEOTIDE SEQUENCE</scope>
    <source>
        <strain evidence="2">NZP2037</strain>
    </source>
</reference>
<evidence type="ECO:0000313" key="5">
    <source>
        <dbReference type="Proteomes" id="UP000093737"/>
    </source>
</evidence>
<organism evidence="2">
    <name type="scientific">Rhizobium loti</name>
    <name type="common">Mesorhizobium loti</name>
    <dbReference type="NCBI Taxonomy" id="381"/>
    <lineage>
        <taxon>Bacteria</taxon>
        <taxon>Pseudomonadati</taxon>
        <taxon>Pseudomonadota</taxon>
        <taxon>Alphaproteobacteria</taxon>
        <taxon>Hyphomicrobiales</taxon>
        <taxon>Phyllobacteriaceae</taxon>
        <taxon>Mesorhizobium</taxon>
    </lineage>
</organism>
<reference evidence="3" key="5">
    <citation type="submission" date="2016-06" db="EMBL/GenBank/DDBJ databases">
        <authorList>
            <person name="Kjaerup R.B."/>
            <person name="Dalgaard T.S."/>
            <person name="Juul-Madsen H.R."/>
        </authorList>
    </citation>
    <scope>NUCLEOTIDE SEQUENCE</scope>
    <source>
        <strain evidence="3">R7ANS::ICEMlSym2042</strain>
    </source>
</reference>
<dbReference type="Proteomes" id="UP000093748">
    <property type="component" value="Unassembled WGS sequence"/>
</dbReference>
<dbReference type="GO" id="GO:0001216">
    <property type="term" value="F:DNA-binding transcription activator activity"/>
    <property type="evidence" value="ECO:0007669"/>
    <property type="project" value="InterPro"/>
</dbReference>
<evidence type="ECO:0000313" key="3">
    <source>
        <dbReference type="EMBL" id="OBP78004.1"/>
    </source>
</evidence>
<evidence type="ECO:0000313" key="4">
    <source>
        <dbReference type="EMBL" id="OBQ70043.1"/>
    </source>
</evidence>
<dbReference type="EMBL" id="AP012557">
    <property type="protein sequence ID" value="BAN09957.1"/>
    <property type="molecule type" value="Genomic_DNA"/>
</dbReference>
<evidence type="ECO:0000313" key="6">
    <source>
        <dbReference type="Proteomes" id="UP000093748"/>
    </source>
</evidence>
<dbReference type="EMBL" id="LYTK01000005">
    <property type="protein sequence ID" value="OBQ70043.1"/>
    <property type="molecule type" value="Genomic_DNA"/>
</dbReference>
<dbReference type="Proteomes" id="UP000093737">
    <property type="component" value="Unassembled WGS sequence"/>
</dbReference>
<dbReference type="InterPro" id="IPR000394">
    <property type="entry name" value="RNA_pol_sigma_54"/>
</dbReference>
<dbReference type="EMBL" id="LZTJ01000009">
    <property type="protein sequence ID" value="OBP78004.1"/>
    <property type="molecule type" value="Genomic_DNA"/>
</dbReference>
<dbReference type="PROSITE" id="PS50044">
    <property type="entry name" value="SIGMA54_3"/>
    <property type="match status" value="1"/>
</dbReference>
<sequence>MGGSRLTDQGVVLAQLSLIRLRQEHAFLEHSVEVRPLGLKTVADAIKVPQSTVSRVKSNTYMLTPRGVFEPNYFFNVASASSQGGDSHPVEAWAMIAENRR</sequence>
<dbReference type="AlphaFoldDB" id="M5ANE8"/>
<evidence type="ECO:0000259" key="1">
    <source>
        <dbReference type="Pfam" id="PF04552"/>
    </source>
</evidence>
<dbReference type="InterPro" id="IPR007634">
    <property type="entry name" value="RNA_pol_sigma_54_DNA-bd"/>
</dbReference>
<reference evidence="4 5" key="3">
    <citation type="submission" date="2016-05" db="EMBL/GenBank/DDBJ databases">
        <authorList>
            <person name="Ramsay J.P."/>
        </authorList>
    </citation>
    <scope>NUCLEOTIDE SEQUENCE [LARGE SCALE GENOMIC DNA]</scope>
    <source>
        <strain evidence="4 5">NZP2042</strain>
    </source>
</reference>
<reference evidence="6" key="4">
    <citation type="submission" date="2016-06" db="EMBL/GenBank/DDBJ databases">
        <title>NZP2037 Pacbio-Illumina hybrid assembly.</title>
        <authorList>
            <person name="Ramsay J.P."/>
        </authorList>
    </citation>
    <scope>NUCLEOTIDE SEQUENCE [LARGE SCALE GENOMIC DNA]</scope>
    <source>
        <strain evidence="6">R7ANS::ICEMlSym2042</strain>
    </source>
</reference>
<dbReference type="PANTHER" id="PTHR32248:SF4">
    <property type="entry name" value="RNA POLYMERASE SIGMA-54 FACTOR"/>
    <property type="match status" value="1"/>
</dbReference>
<protein>
    <submittedName>
        <fullName evidence="2">Probable RNA polymerase sigma-54 factor</fullName>
    </submittedName>
</protein>
<dbReference type="Pfam" id="PF04552">
    <property type="entry name" value="Sigma54_DBD"/>
    <property type="match status" value="1"/>
</dbReference>
<gene>
    <name evidence="4" type="ORF">A8145_28790</name>
    <name evidence="3" type="ORF">BAE39_30675</name>
</gene>
<name>M5ANE8_RHILI</name>
<feature type="domain" description="RNA polymerase sigma factor 54 DNA-binding" evidence="1">
    <location>
        <begin position="21"/>
        <end position="86"/>
    </location>
</feature>
<dbReference type="GO" id="GO:0016987">
    <property type="term" value="F:sigma factor activity"/>
    <property type="evidence" value="ECO:0007669"/>
    <property type="project" value="InterPro"/>
</dbReference>
<reference evidence="2" key="2">
    <citation type="journal article" date="2013" name="Microbes Environ.">
        <title>Commonalities and Differences among Symbiosis Islands of Three Mesorhizobium loti Strains.</title>
        <authorList>
            <person name="Kasai-Maita H."/>
            <person name="Hirakawa H."/>
            <person name="Nakamura Y."/>
            <person name="Kaneko T."/>
            <person name="Miki K."/>
            <person name="Maruya J."/>
            <person name="Okazaki S."/>
            <person name="Tabata S."/>
            <person name="Saeki K."/>
            <person name="Sato S."/>
        </authorList>
    </citation>
    <scope>NUCLEOTIDE SEQUENCE</scope>
    <source>
        <strain evidence="2">NZP2037</strain>
    </source>
</reference>